<keyword evidence="1" id="KW-0812">Transmembrane</keyword>
<name>A0A8S5M5V2_9CAUD</name>
<dbReference type="EMBL" id="BK014826">
    <property type="protein sequence ID" value="DAD77471.1"/>
    <property type="molecule type" value="Genomic_DNA"/>
</dbReference>
<organism evidence="2">
    <name type="scientific">Podoviridae sp. ctaNW81</name>
    <dbReference type="NCBI Taxonomy" id="2826562"/>
    <lineage>
        <taxon>Viruses</taxon>
        <taxon>Duplodnaviria</taxon>
        <taxon>Heunggongvirae</taxon>
        <taxon>Uroviricota</taxon>
        <taxon>Caudoviricetes</taxon>
    </lineage>
</organism>
<evidence type="ECO:0000256" key="1">
    <source>
        <dbReference type="SAM" id="Phobius"/>
    </source>
</evidence>
<feature type="transmembrane region" description="Helical" evidence="1">
    <location>
        <begin position="6"/>
        <end position="29"/>
    </location>
</feature>
<protein>
    <submittedName>
        <fullName evidence="2">Uncharacterized protein</fullName>
    </submittedName>
</protein>
<keyword evidence="1" id="KW-0472">Membrane</keyword>
<evidence type="ECO:0000313" key="2">
    <source>
        <dbReference type="EMBL" id="DAD77471.1"/>
    </source>
</evidence>
<proteinExistence type="predicted"/>
<reference evidence="2" key="1">
    <citation type="journal article" date="2021" name="Proc. Natl. Acad. Sci. U.S.A.">
        <title>A Catalog of Tens of Thousands of Viruses from Human Metagenomes Reveals Hidden Associations with Chronic Diseases.</title>
        <authorList>
            <person name="Tisza M.J."/>
            <person name="Buck C.B."/>
        </authorList>
    </citation>
    <scope>NUCLEOTIDE SEQUENCE</scope>
    <source>
        <strain evidence="2">CtaNW81</strain>
    </source>
</reference>
<sequence length="33" mass="3512">MITVERICVAIALLAAAVVLTSILVLCIIDSKR</sequence>
<keyword evidence="1" id="KW-1133">Transmembrane helix</keyword>
<accession>A0A8S5M5V2</accession>